<dbReference type="CDD" id="cd15870">
    <property type="entry name" value="R-SNARE_VAMP2"/>
    <property type="match status" value="1"/>
</dbReference>
<dbReference type="SUPFAM" id="SSF58038">
    <property type="entry name" value="SNARE fusion complex"/>
    <property type="match status" value="1"/>
</dbReference>
<dbReference type="InterPro" id="IPR016444">
    <property type="entry name" value="Synaptobrevin/VAMP"/>
</dbReference>
<reference evidence="5 6" key="1">
    <citation type="submission" date="2015-12" db="EMBL/GenBank/DDBJ databases">
        <title>The genome of Folsomia candida.</title>
        <authorList>
            <person name="Faddeeva A."/>
            <person name="Derks M.F."/>
            <person name="Anvar Y."/>
            <person name="Smit S."/>
            <person name="Van Straalen N."/>
            <person name="Roelofs D."/>
        </authorList>
    </citation>
    <scope>NUCLEOTIDE SEQUENCE [LARGE SCALE GENOMIC DNA]</scope>
    <source>
        <strain evidence="5 6">VU population</strain>
        <tissue evidence="5">Whole body</tissue>
    </source>
</reference>
<dbReference type="InterPro" id="IPR001388">
    <property type="entry name" value="Synaptobrevin-like"/>
</dbReference>
<feature type="domain" description="V-SNARE coiled-coil homology" evidence="4">
    <location>
        <begin position="24"/>
        <end position="100"/>
    </location>
</feature>
<feature type="region of interest" description="Disordered" evidence="2">
    <location>
        <begin position="129"/>
        <end position="155"/>
    </location>
</feature>
<evidence type="ECO:0000313" key="5">
    <source>
        <dbReference type="EMBL" id="OXA47980.1"/>
    </source>
</evidence>
<evidence type="ECO:0000259" key="4">
    <source>
        <dbReference type="PROSITE" id="PS50892"/>
    </source>
</evidence>
<keyword evidence="1" id="KW-0175">Coiled coil</keyword>
<sequence>MASHVTRDATGAGPSSSGRADQERVVQMQAQVNEVVGVMRNNVALMLERDQKLSELDLRAGMRHNFEGKLIITKHVDALEQGAHQFERQAVSLKRKFWWQNLKMMILLVVVIIVVLIVIGFAIWGGSKGSGSSNNNPAPSNRTVSGLDGDDDPPK</sequence>
<keyword evidence="3" id="KW-0472">Membrane</keyword>
<dbReference type="EMBL" id="LNIX01000012">
    <property type="protein sequence ID" value="OXA47980.1"/>
    <property type="molecule type" value="Genomic_DNA"/>
</dbReference>
<organism evidence="5 6">
    <name type="scientific">Folsomia candida</name>
    <name type="common">Springtail</name>
    <dbReference type="NCBI Taxonomy" id="158441"/>
    <lineage>
        <taxon>Eukaryota</taxon>
        <taxon>Metazoa</taxon>
        <taxon>Ecdysozoa</taxon>
        <taxon>Arthropoda</taxon>
        <taxon>Hexapoda</taxon>
        <taxon>Collembola</taxon>
        <taxon>Entomobryomorpha</taxon>
        <taxon>Isotomoidea</taxon>
        <taxon>Isotomidae</taxon>
        <taxon>Proisotominae</taxon>
        <taxon>Folsomia</taxon>
    </lineage>
</organism>
<feature type="transmembrane region" description="Helical" evidence="3">
    <location>
        <begin position="104"/>
        <end position="124"/>
    </location>
</feature>
<dbReference type="Gene3D" id="1.20.5.110">
    <property type="match status" value="1"/>
</dbReference>
<evidence type="ECO:0000256" key="2">
    <source>
        <dbReference type="SAM" id="MobiDB-lite"/>
    </source>
</evidence>
<dbReference type="OMA" id="FAVHIHF"/>
<dbReference type="PRINTS" id="PR00219">
    <property type="entry name" value="SYNAPTOBREVN"/>
</dbReference>
<dbReference type="PROSITE" id="PS50892">
    <property type="entry name" value="V_SNARE"/>
    <property type="match status" value="1"/>
</dbReference>
<dbReference type="Pfam" id="PF00957">
    <property type="entry name" value="Synaptobrevin"/>
    <property type="match status" value="2"/>
</dbReference>
<feature type="region of interest" description="Disordered" evidence="2">
    <location>
        <begin position="1"/>
        <end position="23"/>
    </location>
</feature>
<gene>
    <name evidence="5" type="ORF">Fcan01_17314</name>
</gene>
<keyword evidence="3" id="KW-0812">Transmembrane</keyword>
<dbReference type="GO" id="GO:0016192">
    <property type="term" value="P:vesicle-mediated transport"/>
    <property type="evidence" value="ECO:0007669"/>
    <property type="project" value="InterPro"/>
</dbReference>
<dbReference type="OrthoDB" id="10042941at2759"/>
<protein>
    <submittedName>
        <fullName evidence="5">Synaptobrevin</fullName>
    </submittedName>
</protein>
<evidence type="ECO:0000256" key="1">
    <source>
        <dbReference type="PROSITE-ProRule" id="PRU00290"/>
    </source>
</evidence>
<keyword evidence="3" id="KW-1133">Transmembrane helix</keyword>
<name>A0A226DSD8_FOLCA</name>
<comment type="caution">
    <text evidence="5">The sequence shown here is derived from an EMBL/GenBank/DDBJ whole genome shotgun (WGS) entry which is preliminary data.</text>
</comment>
<dbReference type="GO" id="GO:0016020">
    <property type="term" value="C:membrane"/>
    <property type="evidence" value="ECO:0007669"/>
    <property type="project" value="InterPro"/>
</dbReference>
<evidence type="ECO:0000313" key="6">
    <source>
        <dbReference type="Proteomes" id="UP000198287"/>
    </source>
</evidence>
<accession>A0A226DSD8</accession>
<evidence type="ECO:0000256" key="3">
    <source>
        <dbReference type="SAM" id="Phobius"/>
    </source>
</evidence>
<dbReference type="AlphaFoldDB" id="A0A226DSD8"/>
<keyword evidence="6" id="KW-1185">Reference proteome</keyword>
<dbReference type="InterPro" id="IPR042855">
    <property type="entry name" value="V_SNARE_CC"/>
</dbReference>
<dbReference type="PANTHER" id="PTHR45701">
    <property type="entry name" value="SYNAPTOBREVIN FAMILY MEMBER"/>
    <property type="match status" value="1"/>
</dbReference>
<proteinExistence type="predicted"/>
<feature type="compositionally biased region" description="Low complexity" evidence="2">
    <location>
        <begin position="130"/>
        <end position="141"/>
    </location>
</feature>
<dbReference type="Proteomes" id="UP000198287">
    <property type="component" value="Unassembled WGS sequence"/>
</dbReference>
<dbReference type="STRING" id="158441.A0A226DSD8"/>